<proteinExistence type="predicted"/>
<keyword evidence="2" id="KW-0472">Membrane</keyword>
<comment type="caution">
    <text evidence="3">The sequence shown here is derived from an EMBL/GenBank/DDBJ whole genome shotgun (WGS) entry which is preliminary data.</text>
</comment>
<name>A0A175S0I4_9MICO</name>
<sequence length="368" mass="37797">MELGAFDTAAGAALLFGMPAAVLFVAAALRRLGVPRWVWGVFALSIIGVLVLLDVAGHVRYPVPDGTPIGTGDFGQFVGLALGRVGVAVNGAVCVVVGGFRRPARPSLQVSGREARVLSGAYLGLAAALVVPVVSWSSGLGLPSPLLTVPLLAVGVGLFVLALALRLRRLGLLPEDDRPSVVSLWPADAVVGVLLTALLVGAVGSLGGGAPDRVRTVPDAEDRRDASATPDPDWPGPVPTEHTTLDATAVESGTRAALADSVRWAGPLDDLSSPTPARASAPGVSLTEERCDGGVRWTGSLVLPSVAPQDVAGAVQRGWERSGYAVVDRAMGTDFLMPMADALPVRRMSLGGGQDGVHVDVESFCVPR</sequence>
<evidence type="ECO:0000313" key="4">
    <source>
        <dbReference type="Proteomes" id="UP000078252"/>
    </source>
</evidence>
<feature type="region of interest" description="Disordered" evidence="1">
    <location>
        <begin position="210"/>
        <end position="243"/>
    </location>
</feature>
<feature type="compositionally biased region" description="Basic and acidic residues" evidence="1">
    <location>
        <begin position="212"/>
        <end position="226"/>
    </location>
</feature>
<feature type="transmembrane region" description="Helical" evidence="2">
    <location>
        <begin position="121"/>
        <end position="140"/>
    </location>
</feature>
<gene>
    <name evidence="3" type="ORF">NS184_02475</name>
</gene>
<feature type="transmembrane region" description="Helical" evidence="2">
    <location>
        <begin position="12"/>
        <end position="30"/>
    </location>
</feature>
<keyword evidence="2" id="KW-1133">Transmembrane helix</keyword>
<feature type="transmembrane region" description="Helical" evidence="2">
    <location>
        <begin position="37"/>
        <end position="57"/>
    </location>
</feature>
<keyword evidence="2" id="KW-0812">Transmembrane</keyword>
<protein>
    <submittedName>
        <fullName evidence="3">Uncharacterized protein</fullName>
    </submittedName>
</protein>
<dbReference type="STRING" id="33881.NS184_02475"/>
<accession>A0A175S0I4</accession>
<feature type="transmembrane region" description="Helical" evidence="2">
    <location>
        <begin position="146"/>
        <end position="165"/>
    </location>
</feature>
<dbReference type="OrthoDB" id="5016649at2"/>
<dbReference type="AlphaFoldDB" id="A0A175S0I4"/>
<evidence type="ECO:0000256" key="2">
    <source>
        <dbReference type="SAM" id="Phobius"/>
    </source>
</evidence>
<evidence type="ECO:0000256" key="1">
    <source>
        <dbReference type="SAM" id="MobiDB-lite"/>
    </source>
</evidence>
<dbReference type="EMBL" id="LDQC01000014">
    <property type="protein sequence ID" value="KTR09709.1"/>
    <property type="molecule type" value="Genomic_DNA"/>
</dbReference>
<feature type="transmembrane region" description="Helical" evidence="2">
    <location>
        <begin position="185"/>
        <end position="206"/>
    </location>
</feature>
<evidence type="ECO:0000313" key="3">
    <source>
        <dbReference type="EMBL" id="KTR09709.1"/>
    </source>
</evidence>
<feature type="transmembrane region" description="Helical" evidence="2">
    <location>
        <begin position="77"/>
        <end position="100"/>
    </location>
</feature>
<dbReference type="PATRIC" id="fig|33881.3.peg.448"/>
<dbReference type="RefSeq" id="WP_058724561.1">
    <property type="nucleotide sequence ID" value="NZ_LDQC01000014.1"/>
</dbReference>
<dbReference type="Proteomes" id="UP000078252">
    <property type="component" value="Unassembled WGS sequence"/>
</dbReference>
<reference evidence="3 4" key="1">
    <citation type="journal article" date="2016" name="Front. Microbiol.">
        <title>Genomic Resource of Rice Seed Associated Bacteria.</title>
        <authorList>
            <person name="Midha S."/>
            <person name="Bansal K."/>
            <person name="Sharma S."/>
            <person name="Kumar N."/>
            <person name="Patil P.P."/>
            <person name="Chaudhry V."/>
            <person name="Patil P.B."/>
        </authorList>
    </citation>
    <scope>NUCLEOTIDE SEQUENCE [LARGE SCALE GENOMIC DNA]</scope>
    <source>
        <strain evidence="3 4">NS184</strain>
    </source>
</reference>
<organism evidence="3 4">
    <name type="scientific">Curtobacterium luteum</name>
    <dbReference type="NCBI Taxonomy" id="33881"/>
    <lineage>
        <taxon>Bacteria</taxon>
        <taxon>Bacillati</taxon>
        <taxon>Actinomycetota</taxon>
        <taxon>Actinomycetes</taxon>
        <taxon>Micrococcales</taxon>
        <taxon>Microbacteriaceae</taxon>
        <taxon>Curtobacterium</taxon>
    </lineage>
</organism>